<dbReference type="PATRIC" id="fig|1618334.3.peg.138"/>
<comment type="caution">
    <text evidence="12">The sequence shown here is derived from an EMBL/GenBank/DDBJ whole genome shotgun (WGS) entry which is preliminary data.</text>
</comment>
<protein>
    <recommendedName>
        <fullName evidence="8">Leucine--tRNA ligase</fullName>
        <ecNumber evidence="8">6.1.1.4</ecNumber>
    </recommendedName>
    <alternativeName>
        <fullName evidence="8">Leucyl-tRNA synthetase</fullName>
        <shortName evidence="8">LeuRS</shortName>
    </alternativeName>
</protein>
<accession>A0A0G0NWY5</accession>
<dbReference type="SUPFAM" id="SSF50677">
    <property type="entry name" value="ValRS/IleRS/LeuRS editing domain"/>
    <property type="match status" value="1"/>
</dbReference>
<dbReference type="InterPro" id="IPR002300">
    <property type="entry name" value="aa-tRNA-synth_Ia"/>
</dbReference>
<evidence type="ECO:0000256" key="1">
    <source>
        <dbReference type="ARBA" id="ARBA00005594"/>
    </source>
</evidence>
<feature type="short sequence motif" description="'KMSKS' region" evidence="8">
    <location>
        <begin position="624"/>
        <end position="628"/>
    </location>
</feature>
<evidence type="ECO:0000259" key="9">
    <source>
        <dbReference type="Pfam" id="PF00133"/>
    </source>
</evidence>
<keyword evidence="3 8" id="KW-0547">Nucleotide-binding</keyword>
<dbReference type="Gene3D" id="3.10.20.590">
    <property type="match status" value="1"/>
</dbReference>
<evidence type="ECO:0000313" key="13">
    <source>
        <dbReference type="Proteomes" id="UP000033934"/>
    </source>
</evidence>
<name>A0A0G0NWY5_9BACT</name>
<evidence type="ECO:0000256" key="2">
    <source>
        <dbReference type="ARBA" id="ARBA00022598"/>
    </source>
</evidence>
<dbReference type="PRINTS" id="PR00985">
    <property type="entry name" value="TRNASYNTHLEU"/>
</dbReference>
<keyword evidence="6 8" id="KW-0030">Aminoacyl-tRNA synthetase</keyword>
<dbReference type="CDD" id="cd07958">
    <property type="entry name" value="Anticodon_Ia_Leu_BEm"/>
    <property type="match status" value="1"/>
</dbReference>
<dbReference type="GO" id="GO:0004823">
    <property type="term" value="F:leucine-tRNA ligase activity"/>
    <property type="evidence" value="ECO:0007669"/>
    <property type="project" value="UniProtKB-UniRule"/>
</dbReference>
<dbReference type="Pfam" id="PF13603">
    <property type="entry name" value="tRNA-synt_1_2"/>
    <property type="match status" value="1"/>
</dbReference>
<comment type="catalytic activity">
    <reaction evidence="7 8">
        <text>tRNA(Leu) + L-leucine + ATP = L-leucyl-tRNA(Leu) + AMP + diphosphate</text>
        <dbReference type="Rhea" id="RHEA:11688"/>
        <dbReference type="Rhea" id="RHEA-COMP:9613"/>
        <dbReference type="Rhea" id="RHEA-COMP:9622"/>
        <dbReference type="ChEBI" id="CHEBI:30616"/>
        <dbReference type="ChEBI" id="CHEBI:33019"/>
        <dbReference type="ChEBI" id="CHEBI:57427"/>
        <dbReference type="ChEBI" id="CHEBI:78442"/>
        <dbReference type="ChEBI" id="CHEBI:78494"/>
        <dbReference type="ChEBI" id="CHEBI:456215"/>
        <dbReference type="EC" id="6.1.1.4"/>
    </reaction>
</comment>
<evidence type="ECO:0000256" key="6">
    <source>
        <dbReference type="ARBA" id="ARBA00023146"/>
    </source>
</evidence>
<keyword evidence="5 8" id="KW-0648">Protein biosynthesis</keyword>
<comment type="caution">
    <text evidence="8">Lacks conserved residue(s) required for the propagation of feature annotation.</text>
</comment>
<feature type="domain" description="Aminoacyl-tRNA synthetase class Ia" evidence="9">
    <location>
        <begin position="12"/>
        <end position="216"/>
    </location>
</feature>
<dbReference type="Gene3D" id="1.10.730.10">
    <property type="entry name" value="Isoleucyl-tRNA Synthetase, Domain 1"/>
    <property type="match status" value="1"/>
</dbReference>
<gene>
    <name evidence="8" type="primary">leuS</name>
    <name evidence="12" type="ORF">UT11_C0007G0021</name>
</gene>
<dbReference type="EMBL" id="LBVO01000007">
    <property type="protein sequence ID" value="KKQ90379.1"/>
    <property type="molecule type" value="Genomic_DNA"/>
</dbReference>
<proteinExistence type="inferred from homology"/>
<dbReference type="PANTHER" id="PTHR43740">
    <property type="entry name" value="LEUCYL-TRNA SYNTHETASE"/>
    <property type="match status" value="1"/>
</dbReference>
<dbReference type="GO" id="GO:0002161">
    <property type="term" value="F:aminoacyl-tRNA deacylase activity"/>
    <property type="evidence" value="ECO:0007669"/>
    <property type="project" value="InterPro"/>
</dbReference>
<dbReference type="GO" id="GO:0006429">
    <property type="term" value="P:leucyl-tRNA aminoacylation"/>
    <property type="evidence" value="ECO:0007669"/>
    <property type="project" value="UniProtKB-UniRule"/>
</dbReference>
<feature type="domain" description="Methionyl/Valyl/Leucyl/Isoleucyl-tRNA synthetase anticodon-binding" evidence="10">
    <location>
        <begin position="700"/>
        <end position="805"/>
    </location>
</feature>
<dbReference type="InterPro" id="IPR009008">
    <property type="entry name" value="Val/Leu/Ile-tRNA-synth_edit"/>
</dbReference>
<feature type="binding site" evidence="8">
    <location>
        <position position="627"/>
    </location>
    <ligand>
        <name>ATP</name>
        <dbReference type="ChEBI" id="CHEBI:30616"/>
    </ligand>
</feature>
<dbReference type="PANTHER" id="PTHR43740:SF2">
    <property type="entry name" value="LEUCINE--TRNA LIGASE, MITOCHONDRIAL"/>
    <property type="match status" value="1"/>
</dbReference>
<dbReference type="GO" id="GO:0005524">
    <property type="term" value="F:ATP binding"/>
    <property type="evidence" value="ECO:0007669"/>
    <property type="project" value="UniProtKB-UniRule"/>
</dbReference>
<keyword evidence="4 8" id="KW-0067">ATP-binding</keyword>
<dbReference type="GO" id="GO:0005829">
    <property type="term" value="C:cytosol"/>
    <property type="evidence" value="ECO:0007669"/>
    <property type="project" value="TreeGrafter"/>
</dbReference>
<evidence type="ECO:0000259" key="11">
    <source>
        <dbReference type="Pfam" id="PF13603"/>
    </source>
</evidence>
<sequence length="848" mass="98380">MPEYNHKTIESKWQKVWDEIKPFKADYPSDKPKFYPLIEFPYPSGEGLHTGHPRSYCALDSIARKKRMEGFNVLYPIGWDAFGLPTENYAIKMGRPPQEISKQNIDNFRRQLKSLGIGFDWDREVNTTDPAYYRWTQWIFLQLLKHDLAYKDNIAINWCPKCKTGLANEEVVQGNCERCGTMTEKRRKEQWMLEITKYADRLLADLETVDYLEKIKIQQRNWIGRSEGASIKFEIRISKYETNSKSSNQKTETIDQYLEVFTTRPDTLFGATFMVIAPEHPLISNMEYGMLNITEVKKYIETAQKKSDLERSDEKKEKTGIKIEGITAINPVNNEEIPIFVADYVMMGYGTGAIMAVPAHDQRDFEFAKKYNIAIKEVVMSNSSNWSYQAYEGEGRSVNSDFLDGLMTSDAKQKMIEWLQDKQIGQKSVRYKLRDWVFSRQHYWGEPIPVIYCRRCWENRKSKSENRNQIEGRDYIKIKDQKYAIVPVPDSELPVKLPVVEKYQPTETGESPLATISDWVNTKCPVCGSAAIRETDTMPTWAGSSWYYLRYIDPDNDKILADPDKLKYWLPVDLYNGGMEHVTLHLLYSRFWHKFLFDIGVVPTKEPYQKRVSHGMILAPDGQKMSKSRGNVVNPDEMVEKFGADAFRLYEMFLGPFDQVVKWQTDGIRGTYRFLEKVWRMSSSVEMNGRSSLSSDNQESEINKLIQKINSDIDNMQFNTSVSSLMEFVNFIEKGEAISRSVWEKFLIMLSLFAPHIAEELWSQTNKNGLVCQQKWPTVDESKIIETQITYAIQVNGKLRASMDIVGILSETDVIQKAKELPNIIEHLKNSKIQKTVFVKDKIVNFVI</sequence>
<dbReference type="FunFam" id="1.10.730.10:FF:000002">
    <property type="entry name" value="Leucine--tRNA ligase"/>
    <property type="match status" value="1"/>
</dbReference>
<keyword evidence="8" id="KW-0963">Cytoplasm</keyword>
<evidence type="ECO:0000259" key="10">
    <source>
        <dbReference type="Pfam" id="PF08264"/>
    </source>
</evidence>
<dbReference type="SUPFAM" id="SSF52374">
    <property type="entry name" value="Nucleotidylyl transferase"/>
    <property type="match status" value="1"/>
</dbReference>
<feature type="domain" description="Aminoacyl-tRNA synthetase class Ia" evidence="9">
    <location>
        <begin position="533"/>
        <end position="650"/>
    </location>
</feature>
<dbReference type="InterPro" id="IPR014729">
    <property type="entry name" value="Rossmann-like_a/b/a_fold"/>
</dbReference>
<organism evidence="12 13">
    <name type="scientific">Berkelbacteria bacterium GW2011_GWA2_38_9</name>
    <dbReference type="NCBI Taxonomy" id="1618334"/>
    <lineage>
        <taxon>Bacteria</taxon>
        <taxon>Candidatus Berkelbacteria</taxon>
    </lineage>
</organism>
<dbReference type="InterPro" id="IPR025709">
    <property type="entry name" value="Leu_tRNA-synth_edit"/>
</dbReference>
<dbReference type="InterPro" id="IPR009080">
    <property type="entry name" value="tRNAsynth_Ia_anticodon-bd"/>
</dbReference>
<comment type="subcellular location">
    <subcellularLocation>
        <location evidence="8">Cytoplasm</location>
    </subcellularLocation>
</comment>
<dbReference type="InterPro" id="IPR002302">
    <property type="entry name" value="Leu-tRNA-ligase"/>
</dbReference>
<dbReference type="SUPFAM" id="SSF47323">
    <property type="entry name" value="Anticodon-binding domain of a subclass of class I aminoacyl-tRNA synthetases"/>
    <property type="match status" value="1"/>
</dbReference>
<comment type="similarity">
    <text evidence="1 8">Belongs to the class-I aminoacyl-tRNA synthetase family.</text>
</comment>
<dbReference type="HAMAP" id="MF_00049_B">
    <property type="entry name" value="Leu_tRNA_synth_B"/>
    <property type="match status" value="1"/>
</dbReference>
<evidence type="ECO:0000313" key="12">
    <source>
        <dbReference type="EMBL" id="KKQ90379.1"/>
    </source>
</evidence>
<dbReference type="NCBIfam" id="TIGR00396">
    <property type="entry name" value="leuS_bact"/>
    <property type="match status" value="1"/>
</dbReference>
<dbReference type="Pfam" id="PF08264">
    <property type="entry name" value="Anticodon_1"/>
    <property type="match status" value="1"/>
</dbReference>
<feature type="domain" description="Leucyl-tRNA synthetase editing" evidence="11">
    <location>
        <begin position="220"/>
        <end position="419"/>
    </location>
</feature>
<reference evidence="12 13" key="1">
    <citation type="journal article" date="2015" name="Nature">
        <title>rRNA introns, odd ribosomes, and small enigmatic genomes across a large radiation of phyla.</title>
        <authorList>
            <person name="Brown C.T."/>
            <person name="Hug L.A."/>
            <person name="Thomas B.C."/>
            <person name="Sharon I."/>
            <person name="Castelle C.J."/>
            <person name="Singh A."/>
            <person name="Wilkins M.J."/>
            <person name="Williams K.H."/>
            <person name="Banfield J.F."/>
        </authorList>
    </citation>
    <scope>NUCLEOTIDE SEQUENCE [LARGE SCALE GENOMIC DNA]</scope>
</reference>
<keyword evidence="2 8" id="KW-0436">Ligase</keyword>
<dbReference type="Proteomes" id="UP000033934">
    <property type="component" value="Unassembled WGS sequence"/>
</dbReference>
<evidence type="ECO:0000256" key="4">
    <source>
        <dbReference type="ARBA" id="ARBA00022840"/>
    </source>
</evidence>
<dbReference type="Pfam" id="PF00133">
    <property type="entry name" value="tRNA-synt_1"/>
    <property type="match status" value="2"/>
</dbReference>
<dbReference type="EC" id="6.1.1.4" evidence="8"/>
<evidence type="ECO:0000256" key="5">
    <source>
        <dbReference type="ARBA" id="ARBA00022917"/>
    </source>
</evidence>
<dbReference type="Gene3D" id="3.40.50.620">
    <property type="entry name" value="HUPs"/>
    <property type="match status" value="2"/>
</dbReference>
<dbReference type="AlphaFoldDB" id="A0A0G0NWY5"/>
<dbReference type="FunFam" id="3.40.50.620:FF:000060">
    <property type="entry name" value="Leucine--tRNA ligase"/>
    <property type="match status" value="1"/>
</dbReference>
<dbReference type="InterPro" id="IPR013155">
    <property type="entry name" value="M/V/L/I-tRNA-synth_anticd-bd"/>
</dbReference>
<evidence type="ECO:0000256" key="8">
    <source>
        <dbReference type="HAMAP-Rule" id="MF_00049"/>
    </source>
</evidence>
<evidence type="ECO:0000256" key="7">
    <source>
        <dbReference type="ARBA" id="ARBA00047469"/>
    </source>
</evidence>
<evidence type="ECO:0000256" key="3">
    <source>
        <dbReference type="ARBA" id="ARBA00022741"/>
    </source>
</evidence>